<comment type="similarity">
    <text evidence="2">Belongs to the SusD family.</text>
</comment>
<dbReference type="GO" id="GO:0009279">
    <property type="term" value="C:cell outer membrane"/>
    <property type="evidence" value="ECO:0007669"/>
    <property type="project" value="UniProtKB-SubCell"/>
</dbReference>
<organism evidence="8">
    <name type="scientific">Prevotella sp. GTC17254</name>
    <dbReference type="NCBI Taxonomy" id="3236794"/>
    <lineage>
        <taxon>Bacteria</taxon>
        <taxon>Pseudomonadati</taxon>
        <taxon>Bacteroidota</taxon>
        <taxon>Bacteroidia</taxon>
        <taxon>Bacteroidales</taxon>
        <taxon>Prevotellaceae</taxon>
        <taxon>Prevotella</taxon>
    </lineage>
</organism>
<dbReference type="SUPFAM" id="SSF48452">
    <property type="entry name" value="TPR-like"/>
    <property type="match status" value="1"/>
</dbReference>
<reference evidence="8" key="1">
    <citation type="submission" date="2024-07" db="EMBL/GenBank/DDBJ databases">
        <title>Complete genome sequence of Prevotella sp. YM-2024 GTC17254.</title>
        <authorList>
            <person name="Hayashi M."/>
            <person name="Muto Y."/>
            <person name="Tanaka K."/>
            <person name="Niwa H."/>
        </authorList>
    </citation>
    <scope>NUCLEOTIDE SEQUENCE</scope>
    <source>
        <strain evidence="8">GTC17254</strain>
    </source>
</reference>
<dbReference type="Pfam" id="PF07980">
    <property type="entry name" value="SusD_RagB"/>
    <property type="match status" value="1"/>
</dbReference>
<gene>
    <name evidence="8" type="ORF">GTC17254_23620</name>
</gene>
<protein>
    <submittedName>
        <fullName evidence="8">RagB/SusD family nutrient uptake outer membrane protein</fullName>
    </submittedName>
</protein>
<evidence type="ECO:0000256" key="1">
    <source>
        <dbReference type="ARBA" id="ARBA00004442"/>
    </source>
</evidence>
<keyword evidence="3" id="KW-0732">Signal</keyword>
<evidence type="ECO:0000256" key="4">
    <source>
        <dbReference type="ARBA" id="ARBA00023136"/>
    </source>
</evidence>
<feature type="domain" description="SusD-like N-terminal" evidence="7">
    <location>
        <begin position="59"/>
        <end position="210"/>
    </location>
</feature>
<keyword evidence="5" id="KW-0998">Cell outer membrane</keyword>
<evidence type="ECO:0000256" key="5">
    <source>
        <dbReference type="ARBA" id="ARBA00023237"/>
    </source>
</evidence>
<dbReference type="PROSITE" id="PS51257">
    <property type="entry name" value="PROKAR_LIPOPROTEIN"/>
    <property type="match status" value="1"/>
</dbReference>
<dbReference type="AlphaFoldDB" id="A0AB33J3H3"/>
<comment type="subcellular location">
    <subcellularLocation>
        <location evidence="1">Cell outer membrane</location>
    </subcellularLocation>
</comment>
<dbReference type="EMBL" id="AP035786">
    <property type="protein sequence ID" value="BFO74765.1"/>
    <property type="molecule type" value="Genomic_DNA"/>
</dbReference>
<dbReference type="InterPro" id="IPR012944">
    <property type="entry name" value="SusD_RagB_dom"/>
</dbReference>
<evidence type="ECO:0000313" key="8">
    <source>
        <dbReference type="EMBL" id="BFO74765.1"/>
    </source>
</evidence>
<evidence type="ECO:0000256" key="3">
    <source>
        <dbReference type="ARBA" id="ARBA00022729"/>
    </source>
</evidence>
<evidence type="ECO:0000259" key="6">
    <source>
        <dbReference type="Pfam" id="PF07980"/>
    </source>
</evidence>
<name>A0AB33J3H3_9BACT</name>
<sequence>MMKLKNIILMASVVSGTILTSCNYTDLSPIDSFTDESYWHTTNDLKLYANGLYGFLAGPTATGDNASDNFVTNSYVGYLFNEYTVPSNASADNGWYWNDIRSCNYFLKRYKTVTGSEAEINKYVAEVRFFRSLLYYDKLCRFGDVPWYDTDLTTTDTEQLYKARDKSDFVLGKVIEDLEFAISNLPEAGNEEKGRLNKEAARTQLARVCLYFGTYKKYHKQTGELTAEALLKKAADVTDAIMATGKFDIVKGTDNGAGQLAFAGYPLYYGNQFVQEDLTGNKEVVLARYYTSGVLTHETGRQVSQNGMGLSKDFVESFLMKDGTPIYNSGSGYQGDDDQEKEFADRDPRIYQIIDNVHRPFTVQNGTRESHVGNVNSNSGVTGYPCVKYRSADTKQAEARNTSYDWFVYRYAEVLLINAEAKAELGTCTQDVLDKTINKLRDRVEMTHLTVSPVADAKPVNYGYKLSNLLYEIRRERRIELVAEGQRLDDLKRWNAMKLLENPKTMFGLKITNIVKTIYAKQNVTFGGENGRPVVDYDGATYLYQYASAKAIGDKGRKWTDTDRRWFYPIPTNELTLNKNLTQNAGW</sequence>
<dbReference type="InterPro" id="IPR033985">
    <property type="entry name" value="SusD-like_N"/>
</dbReference>
<dbReference type="Pfam" id="PF14322">
    <property type="entry name" value="SusD-like_3"/>
    <property type="match status" value="1"/>
</dbReference>
<dbReference type="InterPro" id="IPR011990">
    <property type="entry name" value="TPR-like_helical_dom_sf"/>
</dbReference>
<accession>A0AB33J3H3</accession>
<keyword evidence="4" id="KW-0472">Membrane</keyword>
<evidence type="ECO:0000256" key="2">
    <source>
        <dbReference type="ARBA" id="ARBA00006275"/>
    </source>
</evidence>
<proteinExistence type="inferred from homology"/>
<feature type="domain" description="RagB/SusD" evidence="6">
    <location>
        <begin position="298"/>
        <end position="587"/>
    </location>
</feature>
<dbReference type="Gene3D" id="1.25.40.390">
    <property type="match status" value="1"/>
</dbReference>
<evidence type="ECO:0000259" key="7">
    <source>
        <dbReference type="Pfam" id="PF14322"/>
    </source>
</evidence>